<dbReference type="InterPro" id="IPR036249">
    <property type="entry name" value="Thioredoxin-like_sf"/>
</dbReference>
<dbReference type="AlphaFoldDB" id="A0A4R1RE85"/>
<dbReference type="OrthoDB" id="9761899at2"/>
<gene>
    <name evidence="1" type="ORF">EDC14_101929</name>
</gene>
<proteinExistence type="predicted"/>
<organism evidence="1 2">
    <name type="scientific">Hydrogenispora ethanolica</name>
    <dbReference type="NCBI Taxonomy" id="1082276"/>
    <lineage>
        <taxon>Bacteria</taxon>
        <taxon>Bacillati</taxon>
        <taxon>Bacillota</taxon>
        <taxon>Hydrogenispora</taxon>
    </lineage>
</organism>
<reference evidence="1 2" key="1">
    <citation type="submission" date="2019-03" db="EMBL/GenBank/DDBJ databases">
        <title>Genomic Encyclopedia of Type Strains, Phase IV (KMG-IV): sequencing the most valuable type-strain genomes for metagenomic binning, comparative biology and taxonomic classification.</title>
        <authorList>
            <person name="Goeker M."/>
        </authorList>
    </citation>
    <scope>NUCLEOTIDE SEQUENCE [LARGE SCALE GENOMIC DNA]</scope>
    <source>
        <strain evidence="1 2">LX-B</strain>
    </source>
</reference>
<keyword evidence="2" id="KW-1185">Reference proteome</keyword>
<dbReference type="EMBL" id="SLUN01000019">
    <property type="protein sequence ID" value="TCL64224.1"/>
    <property type="molecule type" value="Genomic_DNA"/>
</dbReference>
<dbReference type="Gene3D" id="3.40.30.10">
    <property type="entry name" value="Glutaredoxin"/>
    <property type="match status" value="1"/>
</dbReference>
<evidence type="ECO:0000313" key="1">
    <source>
        <dbReference type="EMBL" id="TCL64224.1"/>
    </source>
</evidence>
<dbReference type="Proteomes" id="UP000295008">
    <property type="component" value="Unassembled WGS sequence"/>
</dbReference>
<sequence>MEKPKHHIFVCSSSRVNGEPKGVCSRKEASQLIQYLESELNDRGMEEVMVTNTGCMKLCDHGPVMVIYPEGYWYGNVNEEAIDQILDALEEGKAATDLLLM</sequence>
<dbReference type="CDD" id="cd02980">
    <property type="entry name" value="TRX_Fd_family"/>
    <property type="match status" value="1"/>
</dbReference>
<comment type="caution">
    <text evidence="1">The sequence shown here is derived from an EMBL/GenBank/DDBJ whole genome shotgun (WGS) entry which is preliminary data.</text>
</comment>
<dbReference type="SUPFAM" id="SSF52833">
    <property type="entry name" value="Thioredoxin-like"/>
    <property type="match status" value="1"/>
</dbReference>
<accession>A0A4R1RE85</accession>
<dbReference type="Pfam" id="PF01257">
    <property type="entry name" value="2Fe-2S_thioredx"/>
    <property type="match status" value="1"/>
</dbReference>
<protein>
    <submittedName>
        <fullName evidence="1">(2Fe-2S) ferredoxin</fullName>
    </submittedName>
</protein>
<name>A0A4R1RE85_HYDET</name>
<evidence type="ECO:0000313" key="2">
    <source>
        <dbReference type="Proteomes" id="UP000295008"/>
    </source>
</evidence>
<dbReference type="RefSeq" id="WP_132015172.1">
    <property type="nucleotide sequence ID" value="NZ_SLUN01000019.1"/>
</dbReference>